<accession>A0A7Z7IYI7</accession>
<organism evidence="1 2">
    <name type="scientific">Xanthomonas campestris pv. phaseoli</name>
    <dbReference type="NCBI Taxonomy" id="317013"/>
    <lineage>
        <taxon>Bacteria</taxon>
        <taxon>Pseudomonadati</taxon>
        <taxon>Pseudomonadota</taxon>
        <taxon>Gammaproteobacteria</taxon>
        <taxon>Lysobacterales</taxon>
        <taxon>Lysobacteraceae</taxon>
        <taxon>Xanthomonas</taxon>
    </lineage>
</organism>
<dbReference type="Proteomes" id="UP000234345">
    <property type="component" value="Unassembled WGS sequence"/>
</dbReference>
<dbReference type="EMBL" id="OCZC01000043">
    <property type="protein sequence ID" value="SOO22729.1"/>
    <property type="molecule type" value="Genomic_DNA"/>
</dbReference>
<evidence type="ECO:0000313" key="1">
    <source>
        <dbReference type="EMBL" id="SOO22729.1"/>
    </source>
</evidence>
<reference evidence="1 2" key="1">
    <citation type="submission" date="2017-10" db="EMBL/GenBank/DDBJ databases">
        <authorList>
            <person name="Regsiter A."/>
            <person name="William W."/>
        </authorList>
    </citation>
    <scope>NUCLEOTIDE SEQUENCE [LARGE SCALE GENOMIC DNA]</scope>
    <source>
        <strain evidence="1 2">CFBP6991</strain>
    </source>
</reference>
<gene>
    <name evidence="1" type="ORF">XFF6991_150493</name>
</gene>
<protein>
    <submittedName>
        <fullName evidence="1">Uncharacterized protein</fullName>
    </submittedName>
</protein>
<evidence type="ECO:0000313" key="2">
    <source>
        <dbReference type="Proteomes" id="UP000234345"/>
    </source>
</evidence>
<dbReference type="AlphaFoldDB" id="A0A7Z7IYI7"/>
<sequence>MDSGTLRAMHCEMKGAGGRRYGAGAAGEGSGARVGQPQGACSVLSVAEPTARLVWPVDAAPRALPRRHTGYAAQALLADAAARAVATSRRIARRSRG</sequence>
<comment type="caution">
    <text evidence="1">The sequence shown here is derived from an EMBL/GenBank/DDBJ whole genome shotgun (WGS) entry which is preliminary data.</text>
</comment>
<proteinExistence type="predicted"/>
<name>A0A7Z7IYI7_XANCH</name>